<sequence>MDSPHQPHGQPPQPGFPPQQPVPGQPGPQQPFQQAPFPQQPGPAPGKPPAAPNQTLAHLAGAVSIITALIGVYLGIGFVKNAIGTTGPSPMETNPGVTDALYWITSALGVLTAVSSAVAGVLFFARKPAAWILAVVTGGLGLGTLLMQVATSMSDQMNNGFGIRAVTVQHTTLFVLSLVVLVLGVLPGARAALRHPRG</sequence>
<feature type="transmembrane region" description="Helical" evidence="2">
    <location>
        <begin position="56"/>
        <end position="80"/>
    </location>
</feature>
<dbReference type="Proteomes" id="UP001597018">
    <property type="component" value="Unassembled WGS sequence"/>
</dbReference>
<keyword evidence="4" id="KW-1185">Reference proteome</keyword>
<feature type="compositionally biased region" description="Pro residues" evidence="1">
    <location>
        <begin position="9"/>
        <end position="29"/>
    </location>
</feature>
<dbReference type="EMBL" id="JBHTIW010000001">
    <property type="protein sequence ID" value="MFD0918572.1"/>
    <property type="molecule type" value="Genomic_DNA"/>
</dbReference>
<proteinExistence type="predicted"/>
<organism evidence="3 4">
    <name type="scientific">Saccharopolyspora rosea</name>
    <dbReference type="NCBI Taxonomy" id="524884"/>
    <lineage>
        <taxon>Bacteria</taxon>
        <taxon>Bacillati</taxon>
        <taxon>Actinomycetota</taxon>
        <taxon>Actinomycetes</taxon>
        <taxon>Pseudonocardiales</taxon>
        <taxon>Pseudonocardiaceae</taxon>
        <taxon>Saccharopolyspora</taxon>
    </lineage>
</organism>
<dbReference type="SUPFAM" id="SSF81995">
    <property type="entry name" value="beta-sandwich domain of Sec23/24"/>
    <property type="match status" value="1"/>
</dbReference>
<keyword evidence="2" id="KW-1133">Transmembrane helix</keyword>
<comment type="caution">
    <text evidence="3">The sequence shown here is derived from an EMBL/GenBank/DDBJ whole genome shotgun (WGS) entry which is preliminary data.</text>
</comment>
<evidence type="ECO:0000256" key="1">
    <source>
        <dbReference type="SAM" id="MobiDB-lite"/>
    </source>
</evidence>
<reference evidence="4" key="1">
    <citation type="journal article" date="2019" name="Int. J. Syst. Evol. Microbiol.">
        <title>The Global Catalogue of Microorganisms (GCM) 10K type strain sequencing project: providing services to taxonomists for standard genome sequencing and annotation.</title>
        <authorList>
            <consortium name="The Broad Institute Genomics Platform"/>
            <consortium name="The Broad Institute Genome Sequencing Center for Infectious Disease"/>
            <person name="Wu L."/>
            <person name="Ma J."/>
        </authorList>
    </citation>
    <scope>NUCLEOTIDE SEQUENCE [LARGE SCALE GENOMIC DNA]</scope>
    <source>
        <strain evidence="4">CCUG 56401</strain>
    </source>
</reference>
<gene>
    <name evidence="3" type="ORF">ACFQ16_02345</name>
</gene>
<name>A0ABW3FJA6_9PSEU</name>
<accession>A0ABW3FJA6</accession>
<evidence type="ECO:0000256" key="2">
    <source>
        <dbReference type="SAM" id="Phobius"/>
    </source>
</evidence>
<evidence type="ECO:0000313" key="4">
    <source>
        <dbReference type="Proteomes" id="UP001597018"/>
    </source>
</evidence>
<evidence type="ECO:0000313" key="3">
    <source>
        <dbReference type="EMBL" id="MFD0918572.1"/>
    </source>
</evidence>
<protein>
    <recommendedName>
        <fullName evidence="5">Integral membrane protein</fullName>
    </recommendedName>
</protein>
<feature type="region of interest" description="Disordered" evidence="1">
    <location>
        <begin position="1"/>
        <end position="53"/>
    </location>
</feature>
<dbReference type="RefSeq" id="WP_263249759.1">
    <property type="nucleotide sequence ID" value="NZ_BAABLT010000022.1"/>
</dbReference>
<evidence type="ECO:0008006" key="5">
    <source>
        <dbReference type="Google" id="ProtNLM"/>
    </source>
</evidence>
<feature type="transmembrane region" description="Helical" evidence="2">
    <location>
        <begin position="171"/>
        <end position="193"/>
    </location>
</feature>
<keyword evidence="2" id="KW-0812">Transmembrane</keyword>
<feature type="transmembrane region" description="Helical" evidence="2">
    <location>
        <begin position="100"/>
        <end position="124"/>
    </location>
</feature>
<feature type="compositionally biased region" description="Pro residues" evidence="1">
    <location>
        <begin position="38"/>
        <end position="51"/>
    </location>
</feature>
<feature type="transmembrane region" description="Helical" evidence="2">
    <location>
        <begin position="131"/>
        <end position="151"/>
    </location>
</feature>
<keyword evidence="2" id="KW-0472">Membrane</keyword>